<dbReference type="Proteomes" id="UP001215598">
    <property type="component" value="Unassembled WGS sequence"/>
</dbReference>
<comment type="caution">
    <text evidence="3">The sequence shown here is derived from an EMBL/GenBank/DDBJ whole genome shotgun (WGS) entry which is preliminary data.</text>
</comment>
<proteinExistence type="predicted"/>
<protein>
    <submittedName>
        <fullName evidence="3">Uncharacterized protein</fullName>
    </submittedName>
</protein>
<evidence type="ECO:0000256" key="1">
    <source>
        <dbReference type="SAM" id="MobiDB-lite"/>
    </source>
</evidence>
<dbReference type="AlphaFoldDB" id="A0AAD7ISN3"/>
<name>A0AAD7ISN3_9AGAR</name>
<organism evidence="3 4">
    <name type="scientific">Mycena metata</name>
    <dbReference type="NCBI Taxonomy" id="1033252"/>
    <lineage>
        <taxon>Eukaryota</taxon>
        <taxon>Fungi</taxon>
        <taxon>Dikarya</taxon>
        <taxon>Basidiomycota</taxon>
        <taxon>Agaricomycotina</taxon>
        <taxon>Agaricomycetes</taxon>
        <taxon>Agaricomycetidae</taxon>
        <taxon>Agaricales</taxon>
        <taxon>Marasmiineae</taxon>
        <taxon>Mycenaceae</taxon>
        <taxon>Mycena</taxon>
    </lineage>
</organism>
<sequence length="90" mass="9516">MRVLLITSLSCASALLPGVASAPVIHEQSGVQAPRGHVSDRFTEIGLNGREVDDNLIVKQHLRHLTPRLTYGESEPAGERASGSSGCIIA</sequence>
<gene>
    <name evidence="3" type="ORF">B0H16DRAFT_1551068</name>
</gene>
<evidence type="ECO:0000313" key="4">
    <source>
        <dbReference type="Proteomes" id="UP001215598"/>
    </source>
</evidence>
<keyword evidence="2" id="KW-0732">Signal</keyword>
<reference evidence="3" key="1">
    <citation type="submission" date="2023-03" db="EMBL/GenBank/DDBJ databases">
        <title>Massive genome expansion in bonnet fungi (Mycena s.s.) driven by repeated elements and novel gene families across ecological guilds.</title>
        <authorList>
            <consortium name="Lawrence Berkeley National Laboratory"/>
            <person name="Harder C.B."/>
            <person name="Miyauchi S."/>
            <person name="Viragh M."/>
            <person name="Kuo A."/>
            <person name="Thoen E."/>
            <person name="Andreopoulos B."/>
            <person name="Lu D."/>
            <person name="Skrede I."/>
            <person name="Drula E."/>
            <person name="Henrissat B."/>
            <person name="Morin E."/>
            <person name="Kohler A."/>
            <person name="Barry K."/>
            <person name="LaButti K."/>
            <person name="Morin E."/>
            <person name="Salamov A."/>
            <person name="Lipzen A."/>
            <person name="Mereny Z."/>
            <person name="Hegedus B."/>
            <person name="Baldrian P."/>
            <person name="Stursova M."/>
            <person name="Weitz H."/>
            <person name="Taylor A."/>
            <person name="Grigoriev I.V."/>
            <person name="Nagy L.G."/>
            <person name="Martin F."/>
            <person name="Kauserud H."/>
        </authorList>
    </citation>
    <scope>NUCLEOTIDE SEQUENCE</scope>
    <source>
        <strain evidence="3">CBHHK182m</strain>
    </source>
</reference>
<dbReference type="EMBL" id="JARKIB010000068">
    <property type="protein sequence ID" value="KAJ7749682.1"/>
    <property type="molecule type" value="Genomic_DNA"/>
</dbReference>
<keyword evidence="4" id="KW-1185">Reference proteome</keyword>
<feature type="chain" id="PRO_5041963403" evidence="2">
    <location>
        <begin position="22"/>
        <end position="90"/>
    </location>
</feature>
<feature type="signal peptide" evidence="2">
    <location>
        <begin position="1"/>
        <end position="21"/>
    </location>
</feature>
<evidence type="ECO:0000313" key="3">
    <source>
        <dbReference type="EMBL" id="KAJ7749682.1"/>
    </source>
</evidence>
<feature type="region of interest" description="Disordered" evidence="1">
    <location>
        <begin position="69"/>
        <end position="90"/>
    </location>
</feature>
<accession>A0AAD7ISN3</accession>
<evidence type="ECO:0000256" key="2">
    <source>
        <dbReference type="SAM" id="SignalP"/>
    </source>
</evidence>